<dbReference type="InterPro" id="IPR001763">
    <property type="entry name" value="Rhodanese-like_dom"/>
</dbReference>
<organism evidence="4 5">
    <name type="scientific">Muriicola jejuensis</name>
    <dbReference type="NCBI Taxonomy" id="504488"/>
    <lineage>
        <taxon>Bacteria</taxon>
        <taxon>Pseudomonadati</taxon>
        <taxon>Bacteroidota</taxon>
        <taxon>Flavobacteriia</taxon>
        <taxon>Flavobacteriales</taxon>
        <taxon>Flavobacteriaceae</taxon>
        <taxon>Muriicola</taxon>
    </lineage>
</organism>
<dbReference type="Proteomes" id="UP000468443">
    <property type="component" value="Unassembled WGS sequence"/>
</dbReference>
<dbReference type="SMART" id="SM00450">
    <property type="entry name" value="RHOD"/>
    <property type="match status" value="2"/>
</dbReference>
<evidence type="ECO:0000313" key="5">
    <source>
        <dbReference type="Proteomes" id="UP000468443"/>
    </source>
</evidence>
<keyword evidence="5" id="KW-1185">Reference proteome</keyword>
<dbReference type="InterPro" id="IPR001307">
    <property type="entry name" value="Thiosulphate_STrfase_CS"/>
</dbReference>
<evidence type="ECO:0000313" key="4">
    <source>
        <dbReference type="EMBL" id="NER10890.1"/>
    </source>
</evidence>
<dbReference type="InterPro" id="IPR036873">
    <property type="entry name" value="Rhodanese-like_dom_sf"/>
</dbReference>
<evidence type="ECO:0000259" key="3">
    <source>
        <dbReference type="PROSITE" id="PS50206"/>
    </source>
</evidence>
<dbReference type="AlphaFoldDB" id="A0A6P0UEJ3"/>
<gene>
    <name evidence="4" type="ORF">GWK09_10215</name>
</gene>
<feature type="domain" description="Rhodanese" evidence="3">
    <location>
        <begin position="190"/>
        <end position="306"/>
    </location>
</feature>
<dbReference type="SUPFAM" id="SSF52821">
    <property type="entry name" value="Rhodanese/Cell cycle control phosphatase"/>
    <property type="match status" value="2"/>
</dbReference>
<proteinExistence type="predicted"/>
<dbReference type="Gene3D" id="3.40.250.10">
    <property type="entry name" value="Rhodanese-like domain"/>
    <property type="match status" value="2"/>
</dbReference>
<reference evidence="4 5" key="1">
    <citation type="submission" date="2020-01" db="EMBL/GenBank/DDBJ databases">
        <title>Muriicola jejuensis KCTC 22299.</title>
        <authorList>
            <person name="Wang G."/>
        </authorList>
    </citation>
    <scope>NUCLEOTIDE SEQUENCE [LARGE SCALE GENOMIC DNA]</scope>
    <source>
        <strain evidence="4 5">KCTC 22299</strain>
    </source>
</reference>
<dbReference type="CDD" id="cd01449">
    <property type="entry name" value="TST_Repeat_2"/>
    <property type="match status" value="1"/>
</dbReference>
<dbReference type="PROSITE" id="PS00380">
    <property type="entry name" value="RHODANESE_1"/>
    <property type="match status" value="1"/>
</dbReference>
<name>A0A6P0UEJ3_9FLAO</name>
<comment type="caution">
    <text evidence="4">The sequence shown here is derived from an EMBL/GenBank/DDBJ whole genome shotgun (WGS) entry which is preliminary data.</text>
</comment>
<evidence type="ECO:0000256" key="2">
    <source>
        <dbReference type="RuleBase" id="RU000507"/>
    </source>
</evidence>
<feature type="domain" description="Rhodanese" evidence="3">
    <location>
        <begin position="48"/>
        <end position="156"/>
    </location>
</feature>
<protein>
    <recommendedName>
        <fullName evidence="2">Sulfurtransferase</fullName>
    </recommendedName>
</protein>
<keyword evidence="1" id="KW-0677">Repeat</keyword>
<dbReference type="EMBL" id="JAABOP010000002">
    <property type="protein sequence ID" value="NER10890.1"/>
    <property type="molecule type" value="Genomic_DNA"/>
</dbReference>
<dbReference type="PANTHER" id="PTHR43855">
    <property type="entry name" value="THIOSULFATE SULFURTRANSFERASE"/>
    <property type="match status" value="1"/>
</dbReference>
<dbReference type="PROSITE" id="PS51257">
    <property type="entry name" value="PROKAR_LIPOPROTEIN"/>
    <property type="match status" value="1"/>
</dbReference>
<sequence>MNWKISHIAFLTLAVFLSCKERPDPQLNETVLAEKHLISCDSPMLNSGDPGIVIVDFRQAEEYNKSHIPGAIHLYRNDFQDPTLPYAGIRLNRELTADRLGRAGISDRHTLVVYDDKGSPDASRLWWLLNLYNFDRVYLLDGGMRQWEKMGKETSRVVPMAEITDFRFPDLPDRPMVIEKEGLLKLLTSEFSNIVLLDARSADEFSGNVLKTGAKKAGRIPGSIHIDWAEAIDYDGSHTFKPREELDRIYAKLGADREDTIVVYCHSGVRSSHTTFVLTELLNYKHVLNYDGSWIEWSYDDSLPIETDSMAN</sequence>
<dbReference type="GO" id="GO:0004792">
    <property type="term" value="F:thiosulfate-cyanide sulfurtransferase activity"/>
    <property type="evidence" value="ECO:0007669"/>
    <property type="project" value="InterPro"/>
</dbReference>
<dbReference type="CDD" id="cd01448">
    <property type="entry name" value="TST_Repeat_1"/>
    <property type="match status" value="1"/>
</dbReference>
<dbReference type="InterPro" id="IPR051126">
    <property type="entry name" value="Thiosulfate_sulfurtransferase"/>
</dbReference>
<keyword evidence="2 4" id="KW-0808">Transferase</keyword>
<evidence type="ECO:0000256" key="1">
    <source>
        <dbReference type="ARBA" id="ARBA00022737"/>
    </source>
</evidence>
<dbReference type="Pfam" id="PF00581">
    <property type="entry name" value="Rhodanese"/>
    <property type="match status" value="2"/>
</dbReference>
<dbReference type="PROSITE" id="PS50206">
    <property type="entry name" value="RHODANESE_3"/>
    <property type="match status" value="2"/>
</dbReference>
<dbReference type="PANTHER" id="PTHR43855:SF1">
    <property type="entry name" value="THIOSULFATE SULFURTRANSFERASE"/>
    <property type="match status" value="1"/>
</dbReference>
<dbReference type="RefSeq" id="WP_163693292.1">
    <property type="nucleotide sequence ID" value="NZ_FXTW01000002.1"/>
</dbReference>
<dbReference type="PROSITE" id="PS00683">
    <property type="entry name" value="RHODANESE_2"/>
    <property type="match status" value="1"/>
</dbReference>
<accession>A0A6P0UEJ3</accession>